<dbReference type="FunFam" id="3.40.50.720:FF:000191">
    <property type="entry name" value="Methylglyoxal reductase (NADPH-dependent)"/>
    <property type="match status" value="1"/>
</dbReference>
<evidence type="ECO:0000256" key="2">
    <source>
        <dbReference type="ARBA" id="ARBA00023445"/>
    </source>
</evidence>
<dbReference type="AlphaFoldDB" id="A0AAN9USV0"/>
<dbReference type="Pfam" id="PF01370">
    <property type="entry name" value="Epimerase"/>
    <property type="match status" value="1"/>
</dbReference>
<dbReference type="SUPFAM" id="SSF51735">
    <property type="entry name" value="NAD(P)-binding Rossmann-fold domains"/>
    <property type="match status" value="1"/>
</dbReference>
<evidence type="ECO:0000259" key="3">
    <source>
        <dbReference type="Pfam" id="PF01370"/>
    </source>
</evidence>
<dbReference type="EMBL" id="JAKJXP020000019">
    <property type="protein sequence ID" value="KAK7754605.1"/>
    <property type="molecule type" value="Genomic_DNA"/>
</dbReference>
<dbReference type="PANTHER" id="PTHR10366:SF564">
    <property type="entry name" value="STEROL-4-ALPHA-CARBOXYLATE 3-DEHYDROGENASE, DECARBOXYLATING"/>
    <property type="match status" value="1"/>
</dbReference>
<proteinExistence type="inferred from homology"/>
<dbReference type="InterPro" id="IPR036291">
    <property type="entry name" value="NAD(P)-bd_dom_sf"/>
</dbReference>
<accession>A0AAN9USV0</accession>
<dbReference type="GO" id="GO:0016616">
    <property type="term" value="F:oxidoreductase activity, acting on the CH-OH group of donors, NAD or NADP as acceptor"/>
    <property type="evidence" value="ECO:0007669"/>
    <property type="project" value="TreeGrafter"/>
</dbReference>
<evidence type="ECO:0000313" key="5">
    <source>
        <dbReference type="Proteomes" id="UP001320420"/>
    </source>
</evidence>
<dbReference type="Proteomes" id="UP001320420">
    <property type="component" value="Unassembled WGS sequence"/>
</dbReference>
<name>A0AAN9USV0_9PEZI</name>
<evidence type="ECO:0000256" key="1">
    <source>
        <dbReference type="ARBA" id="ARBA00023002"/>
    </source>
</evidence>
<dbReference type="InterPro" id="IPR050425">
    <property type="entry name" value="NAD(P)_dehydrat-like"/>
</dbReference>
<keyword evidence="1" id="KW-0560">Oxidoreductase</keyword>
<evidence type="ECO:0000313" key="4">
    <source>
        <dbReference type="EMBL" id="KAK7754605.1"/>
    </source>
</evidence>
<dbReference type="Gene3D" id="3.40.50.720">
    <property type="entry name" value="NAD(P)-binding Rossmann-like Domain"/>
    <property type="match status" value="1"/>
</dbReference>
<protein>
    <submittedName>
        <fullName evidence="4">Methylglyoxal reductase (NADPH-dependent) gre2</fullName>
    </submittedName>
</protein>
<organism evidence="4 5">
    <name type="scientific">Diatrype stigma</name>
    <dbReference type="NCBI Taxonomy" id="117547"/>
    <lineage>
        <taxon>Eukaryota</taxon>
        <taxon>Fungi</taxon>
        <taxon>Dikarya</taxon>
        <taxon>Ascomycota</taxon>
        <taxon>Pezizomycotina</taxon>
        <taxon>Sordariomycetes</taxon>
        <taxon>Xylariomycetidae</taxon>
        <taxon>Xylariales</taxon>
        <taxon>Diatrypaceae</taxon>
        <taxon>Diatrype</taxon>
    </lineage>
</organism>
<dbReference type="InterPro" id="IPR001509">
    <property type="entry name" value="Epimerase_deHydtase"/>
</dbReference>
<sequence length="346" mass="37822">MATGSAKGKVLLTGGSGFIASHILDALLDAGFQVIVTTRSDEKGRRIVEAVNPSQQDAVTYAIVENIAKDGAFDVVFKQDPSIDYVVHTASPYSLVVDDPIKEFLDPAIKGTVGVLKSAKAYAPGVKRIVITSSSAAMLNFENHEKVYNETHWAPLTWEDAMDPGKTYRASKVLSEKAAWAFVAEEKPNFDLVVINNTYTFGPVQGSLPSLEAVNTSNHIIRDLISGKLKEALRPTAPVFTWVDVRDVTLAHVRALMLPGAGGNRFYVVGGHYSTKRVADIIRSRYPELAAKLPPAEVEDDFPDDVYGFDNSKSRQVLGLEYRGLEESVVDTVESILKLVERLKRG</sequence>
<dbReference type="PANTHER" id="PTHR10366">
    <property type="entry name" value="NAD DEPENDENT EPIMERASE/DEHYDRATASE"/>
    <property type="match status" value="1"/>
</dbReference>
<gene>
    <name evidence="4" type="primary">GRE2_2</name>
    <name evidence="4" type="ORF">SLS62_003388</name>
</gene>
<keyword evidence="5" id="KW-1185">Reference proteome</keyword>
<comment type="similarity">
    <text evidence="2">Belongs to the NAD(P)-dependent epimerase/dehydratase family. Dihydroflavonol-4-reductase subfamily.</text>
</comment>
<feature type="domain" description="NAD-dependent epimerase/dehydratase" evidence="3">
    <location>
        <begin position="10"/>
        <end position="270"/>
    </location>
</feature>
<comment type="caution">
    <text evidence="4">The sequence shown here is derived from an EMBL/GenBank/DDBJ whole genome shotgun (WGS) entry which is preliminary data.</text>
</comment>
<reference evidence="4 5" key="1">
    <citation type="submission" date="2024-02" db="EMBL/GenBank/DDBJ databases">
        <title>De novo assembly and annotation of 12 fungi associated with fruit tree decline syndrome in Ontario, Canada.</title>
        <authorList>
            <person name="Sulman M."/>
            <person name="Ellouze W."/>
            <person name="Ilyukhin E."/>
        </authorList>
    </citation>
    <scope>NUCLEOTIDE SEQUENCE [LARGE SCALE GENOMIC DNA]</scope>
    <source>
        <strain evidence="4 5">M11/M66-122</strain>
    </source>
</reference>
<dbReference type="CDD" id="cd05227">
    <property type="entry name" value="AR_SDR_e"/>
    <property type="match status" value="1"/>
</dbReference>